<dbReference type="Proteomes" id="UP000322873">
    <property type="component" value="Unassembled WGS sequence"/>
</dbReference>
<evidence type="ECO:0000256" key="1">
    <source>
        <dbReference type="SAM" id="MobiDB-lite"/>
    </source>
</evidence>
<feature type="region of interest" description="Disordered" evidence="1">
    <location>
        <begin position="431"/>
        <end position="456"/>
    </location>
</feature>
<feature type="compositionally biased region" description="Polar residues" evidence="1">
    <location>
        <begin position="431"/>
        <end position="446"/>
    </location>
</feature>
<feature type="region of interest" description="Disordered" evidence="1">
    <location>
        <begin position="381"/>
        <end position="415"/>
    </location>
</feature>
<evidence type="ECO:0000313" key="2">
    <source>
        <dbReference type="EMBL" id="KAA8570667.1"/>
    </source>
</evidence>
<dbReference type="VEuPathDB" id="FungiDB:MFRU_011g02650"/>
<proteinExistence type="predicted"/>
<gene>
    <name evidence="2" type="ORF">EYC84_000065</name>
</gene>
<feature type="compositionally biased region" description="Polar residues" evidence="1">
    <location>
        <begin position="405"/>
        <end position="414"/>
    </location>
</feature>
<protein>
    <submittedName>
        <fullName evidence="2">Uncharacterized protein</fullName>
    </submittedName>
</protein>
<comment type="caution">
    <text evidence="2">The sequence shown here is derived from an EMBL/GenBank/DDBJ whole genome shotgun (WGS) entry which is preliminary data.</text>
</comment>
<name>A0A5M9JPP0_MONFR</name>
<keyword evidence="3" id="KW-1185">Reference proteome</keyword>
<reference evidence="2 3" key="1">
    <citation type="submission" date="2019-06" db="EMBL/GenBank/DDBJ databases">
        <title>Genome Sequence of the Brown Rot Fungal Pathogen Monilinia fructicola.</title>
        <authorList>
            <person name="De Miccolis Angelini R.M."/>
            <person name="Landi L."/>
            <person name="Abate D."/>
            <person name="Pollastro S."/>
            <person name="Romanazzi G."/>
            <person name="Faretra F."/>
        </authorList>
    </citation>
    <scope>NUCLEOTIDE SEQUENCE [LARGE SCALE GENOMIC DNA]</scope>
    <source>
        <strain evidence="2 3">Mfrc123</strain>
    </source>
</reference>
<dbReference type="AlphaFoldDB" id="A0A5M9JPP0"/>
<accession>A0A5M9JPP0</accession>
<sequence length="502" mass="57500">MEEDDTSLAEVDLNLYEAILHKIHNLAANTKHSIIWLDRDMYESYVYFEAHSKYQKEPECHLIWKVLEDTYKGLHGNLEDEEFRRFESYEPTPEEHLIPKPINGFGKSSKAKAHIPRGYIYISVILQAAKHYKLRRTFSNDLKRHELRIQETHKKKEAEISLGFESVIDALKQTHTDQIRKLKLSYMQEIGSLKQDRSHRIQELRMQQNPLPSLSKSPPLGSQGHYHDQPVFGFSEDGTPRYSVEITGLGKGMRFREFGTEWVCNLLDVFLRTYDLPALGRKFILIEPLHDRNIPSAAAVEKCQEALNIAKLWLAFDNSDKRNSSKYLIGFIGRFLSSGKKKRITFEKFASKGNASAMQSQNSTTATPTLFPFLSPKKRKFGDDTTADVPRYSHSSLQKERRTATPKSWSSPIQQKKFDDLLQSSRITSGLNNIDTETSDNRNGTPPHSPERASLEGVTESYRLNPRHMISHDGNVAGDEVGSFLAKVASEIDEKRKCIKKE</sequence>
<dbReference type="EMBL" id="VICG01000006">
    <property type="protein sequence ID" value="KAA8570667.1"/>
    <property type="molecule type" value="Genomic_DNA"/>
</dbReference>
<evidence type="ECO:0000313" key="3">
    <source>
        <dbReference type="Proteomes" id="UP000322873"/>
    </source>
</evidence>
<organism evidence="2 3">
    <name type="scientific">Monilinia fructicola</name>
    <name type="common">Brown rot fungus</name>
    <name type="synonym">Ciboria fructicola</name>
    <dbReference type="NCBI Taxonomy" id="38448"/>
    <lineage>
        <taxon>Eukaryota</taxon>
        <taxon>Fungi</taxon>
        <taxon>Dikarya</taxon>
        <taxon>Ascomycota</taxon>
        <taxon>Pezizomycotina</taxon>
        <taxon>Leotiomycetes</taxon>
        <taxon>Helotiales</taxon>
        <taxon>Sclerotiniaceae</taxon>
        <taxon>Monilinia</taxon>
    </lineage>
</organism>
<dbReference type="OrthoDB" id="3526565at2759"/>